<evidence type="ECO:0000313" key="3">
    <source>
        <dbReference type="Proteomes" id="UP001213015"/>
    </source>
</evidence>
<evidence type="ECO:0000256" key="1">
    <source>
        <dbReference type="SAM" id="Phobius"/>
    </source>
</evidence>
<dbReference type="GeneID" id="97458753"/>
<gene>
    <name evidence="2" type="ORF">L2422_04360</name>
</gene>
<feature type="transmembrane region" description="Helical" evidence="1">
    <location>
        <begin position="85"/>
        <end position="108"/>
    </location>
</feature>
<dbReference type="EMBL" id="JAKHLF010000005">
    <property type="protein sequence ID" value="MCZ3844753.1"/>
    <property type="molecule type" value="Genomic_DNA"/>
</dbReference>
<reference evidence="2" key="1">
    <citation type="submission" date="2022-01" db="EMBL/GenBank/DDBJ databases">
        <title>VMRC isolate genome collection.</title>
        <authorList>
            <person name="France M."/>
            <person name="Rutt L."/>
            <person name="Humphrys M."/>
            <person name="Ravel J."/>
        </authorList>
    </citation>
    <scope>NUCLEOTIDE SEQUENCE</scope>
    <source>
        <strain evidence="2">C0127B5</strain>
    </source>
</reference>
<evidence type="ECO:0000313" key="2">
    <source>
        <dbReference type="EMBL" id="MCZ3844753.1"/>
    </source>
</evidence>
<feature type="transmembrane region" description="Helical" evidence="1">
    <location>
        <begin position="114"/>
        <end position="134"/>
    </location>
</feature>
<feature type="transmembrane region" description="Helical" evidence="1">
    <location>
        <begin position="21"/>
        <end position="42"/>
    </location>
</feature>
<keyword evidence="1" id="KW-1133">Transmembrane helix</keyword>
<keyword evidence="1" id="KW-0472">Membrane</keyword>
<protein>
    <recommendedName>
        <fullName evidence="4">PTS cellobiose transporter subunit IIC</fullName>
    </recommendedName>
</protein>
<proteinExistence type="predicted"/>
<organism evidence="2 3">
    <name type="scientific">Lactobacillus mulieris</name>
    <dbReference type="NCBI Taxonomy" id="2508708"/>
    <lineage>
        <taxon>Bacteria</taxon>
        <taxon>Bacillati</taxon>
        <taxon>Bacillota</taxon>
        <taxon>Bacilli</taxon>
        <taxon>Lactobacillales</taxon>
        <taxon>Lactobacillaceae</taxon>
        <taxon>Lactobacillus</taxon>
    </lineage>
</organism>
<dbReference type="RefSeq" id="WP_034535731.1">
    <property type="nucleotide sequence ID" value="NZ_CP160088.1"/>
</dbReference>
<dbReference type="AlphaFoldDB" id="A0AAP3GXW7"/>
<evidence type="ECO:0008006" key="4">
    <source>
        <dbReference type="Google" id="ProtNLM"/>
    </source>
</evidence>
<name>A0AAP3GXW7_9LACO</name>
<accession>A0AAP3GXW7</accession>
<comment type="caution">
    <text evidence="2">The sequence shown here is derived from an EMBL/GenBank/DDBJ whole genome shotgun (WGS) entry which is preliminary data.</text>
</comment>
<dbReference type="Proteomes" id="UP001213015">
    <property type="component" value="Unassembled WGS sequence"/>
</dbReference>
<sequence>MAKAESKKEFKEKSLYYNRYFSLRYLTAGYFFVNFWWLIVLAMGGSEVVLLPLALLLLCIPAIWEQKKKFDQGEDNELPQTKHYYLFQVVINILLGICYFTPAFSFFYPFVDSAAFSFLFMLLLLGLAIGIWSLHHISQIERNEDKFFRRYEAYARQK</sequence>
<keyword evidence="1" id="KW-0812">Transmembrane</keyword>
<feature type="transmembrane region" description="Helical" evidence="1">
    <location>
        <begin position="48"/>
        <end position="64"/>
    </location>
</feature>